<evidence type="ECO:0000256" key="3">
    <source>
        <dbReference type="ARBA" id="ARBA00023134"/>
    </source>
</evidence>
<dbReference type="GO" id="GO:0000917">
    <property type="term" value="P:division septum assembly"/>
    <property type="evidence" value="ECO:0007669"/>
    <property type="project" value="UniProtKB-KW"/>
</dbReference>
<feature type="region of interest" description="Disordered" evidence="7">
    <location>
        <begin position="328"/>
        <end position="364"/>
    </location>
</feature>
<keyword evidence="5" id="KW-0963">Cytoplasm</keyword>
<keyword evidence="5 10" id="KW-0132">Cell division</keyword>
<evidence type="ECO:0000256" key="1">
    <source>
        <dbReference type="ARBA" id="ARBA00009690"/>
    </source>
</evidence>
<proteinExistence type="inferred from homology"/>
<sequence length="387" mass="41299">MNEITNEIKNAIVNIKIIGIGGGGNNVVKRIASISNLDLDLIAVNTDIKQLNSLDSEKITKIQIGASLTKGLGCGGNVKIAQQAAENDYDVLKKALVGADMVFLTAGLGAGTGTGALPTIAKIAHDLGILSVGVVTVPFKFEGSRKQKAALCAISEVAPYMDALIAVHNDNLLKLKTNSKLTLINAFQMADNVLLQGIRCVSELILTVGVINVDFADVKSIFQQSDHPDALLGIGESADDAVEAVQQAVNSPLVERDLAGARGIILNISGNKDLRLYDINEATKYIYEHTHPDVNIILGTVVNDELGDKIRATIIATDFADSVPIAEKPAEKTAEKTPATQKSAQTTTKTPKPEDEGLNLPDFMKKKTETKSSNFSAFSFFNFNNKK</sequence>
<keyword evidence="4 5" id="KW-0717">Septation</keyword>
<evidence type="ECO:0000259" key="9">
    <source>
        <dbReference type="SMART" id="SM00865"/>
    </source>
</evidence>
<keyword evidence="3 5" id="KW-0342">GTP-binding</keyword>
<keyword evidence="5" id="KW-0131">Cell cycle</keyword>
<dbReference type="SMART" id="SM00865">
    <property type="entry name" value="Tubulin_C"/>
    <property type="match status" value="1"/>
</dbReference>
<comment type="subcellular location">
    <subcellularLocation>
        <location evidence="5">Cytoplasm</location>
    </subcellularLocation>
    <text evidence="5">Assembles at midcell at the inner surface of the cytoplasmic membrane.</text>
</comment>
<reference evidence="10 11" key="1">
    <citation type="submission" date="2017-06" db="EMBL/GenBank/DDBJ databases">
        <authorList>
            <consortium name="Pathogen Informatics"/>
        </authorList>
    </citation>
    <scope>NUCLEOTIDE SEQUENCE [LARGE SCALE GENOMIC DNA]</scope>
    <source>
        <strain evidence="10 11">NCTC10570</strain>
    </source>
</reference>
<evidence type="ECO:0000256" key="7">
    <source>
        <dbReference type="SAM" id="MobiDB-lite"/>
    </source>
</evidence>
<feature type="domain" description="Tubulin/FtsZ 2-layer sandwich" evidence="9">
    <location>
        <begin position="211"/>
        <end position="328"/>
    </location>
</feature>
<dbReference type="InterPro" id="IPR037103">
    <property type="entry name" value="Tubulin/FtsZ-like_C"/>
</dbReference>
<dbReference type="InterPro" id="IPR008280">
    <property type="entry name" value="Tub_FtsZ_C"/>
</dbReference>
<dbReference type="NCBIfam" id="TIGR00065">
    <property type="entry name" value="ftsZ"/>
    <property type="match status" value="1"/>
</dbReference>
<dbReference type="HAMAP" id="MF_00909">
    <property type="entry name" value="FtsZ"/>
    <property type="match status" value="1"/>
</dbReference>
<dbReference type="AlphaFoldDB" id="A0A239TT79"/>
<dbReference type="Gene3D" id="3.30.1330.20">
    <property type="entry name" value="Tubulin/FtsZ, C-terminal domain"/>
    <property type="match status" value="1"/>
</dbReference>
<dbReference type="InterPro" id="IPR045061">
    <property type="entry name" value="FtsZ/CetZ"/>
</dbReference>
<feature type="binding site" evidence="5">
    <location>
        <position position="146"/>
    </location>
    <ligand>
        <name>GTP</name>
        <dbReference type="ChEBI" id="CHEBI:37565"/>
    </ligand>
</feature>
<dbReference type="GO" id="GO:0005525">
    <property type="term" value="F:GTP binding"/>
    <property type="evidence" value="ECO:0007669"/>
    <property type="project" value="UniProtKB-UniRule"/>
</dbReference>
<dbReference type="SMART" id="SM00864">
    <property type="entry name" value="Tubulin"/>
    <property type="match status" value="1"/>
</dbReference>
<feature type="domain" description="Tubulin/FtsZ GTPase" evidence="8">
    <location>
        <begin position="14"/>
        <end position="209"/>
    </location>
</feature>
<evidence type="ECO:0000313" key="11">
    <source>
        <dbReference type="Proteomes" id="UP000215383"/>
    </source>
</evidence>
<protein>
    <recommendedName>
        <fullName evidence="5 6">Cell division protein FtsZ</fullName>
    </recommendedName>
</protein>
<dbReference type="eggNOG" id="COG0206">
    <property type="taxonomic scope" value="Bacteria"/>
</dbReference>
<organism evidence="10 11">
    <name type="scientific">Megamonas hypermegale</name>
    <dbReference type="NCBI Taxonomy" id="158847"/>
    <lineage>
        <taxon>Bacteria</taxon>
        <taxon>Bacillati</taxon>
        <taxon>Bacillota</taxon>
        <taxon>Negativicutes</taxon>
        <taxon>Selenomonadales</taxon>
        <taxon>Selenomonadaceae</taxon>
        <taxon>Megamonas</taxon>
    </lineage>
</organism>
<evidence type="ECO:0000313" key="10">
    <source>
        <dbReference type="EMBL" id="SNV01201.1"/>
    </source>
</evidence>
<dbReference type="InterPro" id="IPR018316">
    <property type="entry name" value="Tubulin/FtsZ_2-layer-sand-dom"/>
</dbReference>
<feature type="compositionally biased region" description="Low complexity" evidence="7">
    <location>
        <begin position="336"/>
        <end position="350"/>
    </location>
</feature>
<feature type="binding site" evidence="5">
    <location>
        <begin position="111"/>
        <end position="113"/>
    </location>
    <ligand>
        <name>GTP</name>
        <dbReference type="ChEBI" id="CHEBI:37565"/>
    </ligand>
</feature>
<feature type="binding site" evidence="5">
    <location>
        <position position="142"/>
    </location>
    <ligand>
        <name>GTP</name>
        <dbReference type="ChEBI" id="CHEBI:37565"/>
    </ligand>
</feature>
<evidence type="ECO:0000259" key="8">
    <source>
        <dbReference type="SMART" id="SM00864"/>
    </source>
</evidence>
<dbReference type="GO" id="GO:0051258">
    <property type="term" value="P:protein polymerization"/>
    <property type="evidence" value="ECO:0007669"/>
    <property type="project" value="UniProtKB-UniRule"/>
</dbReference>
<dbReference type="SUPFAM" id="SSF52490">
    <property type="entry name" value="Tubulin nucleotide-binding domain-like"/>
    <property type="match status" value="1"/>
</dbReference>
<dbReference type="PRINTS" id="PR00423">
    <property type="entry name" value="CELLDVISFTSZ"/>
</dbReference>
<dbReference type="CDD" id="cd02201">
    <property type="entry name" value="FtsZ_type1"/>
    <property type="match status" value="1"/>
</dbReference>
<comment type="subunit">
    <text evidence="5">Homodimer. Polymerizes to form a dynamic ring structure in a strictly GTP-dependent manner. Interacts directly with several other division proteins.</text>
</comment>
<dbReference type="GO" id="GO:0005737">
    <property type="term" value="C:cytoplasm"/>
    <property type="evidence" value="ECO:0007669"/>
    <property type="project" value="UniProtKB-SubCell"/>
</dbReference>
<evidence type="ECO:0000256" key="4">
    <source>
        <dbReference type="ARBA" id="ARBA00023210"/>
    </source>
</evidence>
<dbReference type="InterPro" id="IPR036525">
    <property type="entry name" value="Tubulin/FtsZ_GTPase_sf"/>
</dbReference>
<dbReference type="Pfam" id="PF12327">
    <property type="entry name" value="FtsZ_C"/>
    <property type="match status" value="1"/>
</dbReference>
<dbReference type="GO" id="GO:0032153">
    <property type="term" value="C:cell division site"/>
    <property type="evidence" value="ECO:0007669"/>
    <property type="project" value="UniProtKB-UniRule"/>
</dbReference>
<gene>
    <name evidence="10" type="primary">ftsZ_2</name>
    <name evidence="5" type="synonym">ftsZ</name>
    <name evidence="10" type="ORF">SAMEA4364220_01397</name>
</gene>
<keyword evidence="2 5" id="KW-0547">Nucleotide-binding</keyword>
<evidence type="ECO:0000256" key="6">
    <source>
        <dbReference type="NCBIfam" id="TIGR00065"/>
    </source>
</evidence>
<dbReference type="Pfam" id="PF00091">
    <property type="entry name" value="Tubulin"/>
    <property type="match status" value="1"/>
</dbReference>
<comment type="similarity">
    <text evidence="1 5">Belongs to the FtsZ family.</text>
</comment>
<dbReference type="GO" id="GO:0003924">
    <property type="term" value="F:GTPase activity"/>
    <property type="evidence" value="ECO:0007669"/>
    <property type="project" value="UniProtKB-UniRule"/>
</dbReference>
<dbReference type="GeneID" id="78507396"/>
<evidence type="ECO:0000256" key="2">
    <source>
        <dbReference type="ARBA" id="ARBA00022741"/>
    </source>
</evidence>
<dbReference type="InterPro" id="IPR024757">
    <property type="entry name" value="FtsZ_C"/>
</dbReference>
<dbReference type="GO" id="GO:0043093">
    <property type="term" value="P:FtsZ-dependent cytokinesis"/>
    <property type="evidence" value="ECO:0007669"/>
    <property type="project" value="UniProtKB-UniRule"/>
</dbReference>
<feature type="binding site" evidence="5">
    <location>
        <position position="191"/>
    </location>
    <ligand>
        <name>GTP</name>
        <dbReference type="ChEBI" id="CHEBI:37565"/>
    </ligand>
</feature>
<name>A0A239TT79_9FIRM</name>
<dbReference type="PANTHER" id="PTHR30314">
    <property type="entry name" value="CELL DIVISION PROTEIN FTSZ-RELATED"/>
    <property type="match status" value="1"/>
</dbReference>
<evidence type="ECO:0000256" key="5">
    <source>
        <dbReference type="HAMAP-Rule" id="MF_00909"/>
    </source>
</evidence>
<dbReference type="Proteomes" id="UP000215383">
    <property type="component" value="Chromosome 1"/>
</dbReference>
<comment type="function">
    <text evidence="5">Essential cell division protein that forms a contractile ring structure (Z ring) at the future cell division site. The regulation of the ring assembly controls the timing and the location of cell division. One of the functions of the FtsZ ring is to recruit other cell division proteins to the septum to produce a new cell wall between the dividing cells. Binds GTP and shows GTPase activity.</text>
</comment>
<dbReference type="EMBL" id="LT906446">
    <property type="protein sequence ID" value="SNV01201.1"/>
    <property type="molecule type" value="Genomic_DNA"/>
</dbReference>
<accession>A0A239TT79</accession>
<dbReference type="Gene3D" id="3.40.50.1440">
    <property type="entry name" value="Tubulin/FtsZ, GTPase domain"/>
    <property type="match status" value="1"/>
</dbReference>
<dbReference type="PANTHER" id="PTHR30314:SF3">
    <property type="entry name" value="MITOCHONDRIAL DIVISION PROTEIN FSZA"/>
    <property type="match status" value="1"/>
</dbReference>
<dbReference type="InterPro" id="IPR003008">
    <property type="entry name" value="Tubulin_FtsZ_GTPase"/>
</dbReference>
<dbReference type="SUPFAM" id="SSF55307">
    <property type="entry name" value="Tubulin C-terminal domain-like"/>
    <property type="match status" value="1"/>
</dbReference>
<feature type="binding site" evidence="5">
    <location>
        <begin position="22"/>
        <end position="26"/>
    </location>
    <ligand>
        <name>GTP</name>
        <dbReference type="ChEBI" id="CHEBI:37565"/>
    </ligand>
</feature>
<dbReference type="RefSeq" id="WP_027889429.1">
    <property type="nucleotide sequence ID" value="NZ_LT906446.1"/>
</dbReference>
<keyword evidence="11" id="KW-1185">Reference proteome</keyword>
<dbReference type="InterPro" id="IPR000158">
    <property type="entry name" value="Cell_div_FtsZ"/>
</dbReference>